<dbReference type="EMBL" id="JAIOIU010000095">
    <property type="protein sequence ID" value="MBZ0160015.1"/>
    <property type="molecule type" value="Genomic_DNA"/>
</dbReference>
<gene>
    <name evidence="2" type="ORF">K8G79_07765</name>
</gene>
<evidence type="ECO:0000313" key="2">
    <source>
        <dbReference type="EMBL" id="MBZ0160015.1"/>
    </source>
</evidence>
<comment type="caution">
    <text evidence="2">The sequence shown here is derived from an EMBL/GenBank/DDBJ whole genome shotgun (WGS) entry which is preliminary data.</text>
</comment>
<dbReference type="InterPro" id="IPR023883">
    <property type="entry name" value="CHP03980_redox-disulphide"/>
</dbReference>
<dbReference type="Pfam" id="PF08984">
    <property type="entry name" value="DUF1858"/>
    <property type="match status" value="1"/>
</dbReference>
<name>A0AAJ1AK16_9BACT</name>
<accession>A0AAJ1AK16</accession>
<dbReference type="InterPro" id="IPR038062">
    <property type="entry name" value="ScdA-like_N_sf"/>
</dbReference>
<dbReference type="Proteomes" id="UP001197609">
    <property type="component" value="Unassembled WGS sequence"/>
</dbReference>
<evidence type="ECO:0000313" key="3">
    <source>
        <dbReference type="Proteomes" id="UP001197609"/>
    </source>
</evidence>
<reference evidence="2 3" key="1">
    <citation type="journal article" date="2021" name="bioRxiv">
        <title>Unraveling nitrogen, sulfur and carbon metabolic pathways and microbial community transcriptional responses to substrate deprivation and toxicity stresses in a bioreactor mimicking anoxic brackish coastal sediment conditions.</title>
        <authorList>
            <person name="Martins P.D."/>
            <person name="Echeveste M.J."/>
            <person name="Arshad A."/>
            <person name="Kurth J."/>
            <person name="Ouboter H."/>
            <person name="Jetten M.S.M."/>
            <person name="Welte C.U."/>
        </authorList>
    </citation>
    <scope>NUCLEOTIDE SEQUENCE [LARGE SCALE GENOMIC DNA]</scope>
    <source>
        <strain evidence="2">MAG_38</strain>
    </source>
</reference>
<protein>
    <submittedName>
        <fullName evidence="2">DUF1858 domain-containing protein</fullName>
    </submittedName>
</protein>
<proteinExistence type="predicted"/>
<organism evidence="2 3">
    <name type="scientific">Candidatus Methylomirabilis tolerans</name>
    <dbReference type="NCBI Taxonomy" id="3123416"/>
    <lineage>
        <taxon>Bacteria</taxon>
        <taxon>Candidatus Methylomirabilota</taxon>
        <taxon>Candidatus Methylomirabilia</taxon>
        <taxon>Candidatus Methylomirabilales</taxon>
        <taxon>Candidatus Methylomirabilaceae</taxon>
        <taxon>Candidatus Methylomirabilis</taxon>
    </lineage>
</organism>
<dbReference type="InterPro" id="IPR015077">
    <property type="entry name" value="DUF1858"/>
</dbReference>
<evidence type="ECO:0000259" key="1">
    <source>
        <dbReference type="Pfam" id="PF08984"/>
    </source>
</evidence>
<dbReference type="SUPFAM" id="SSF140683">
    <property type="entry name" value="SP0561-like"/>
    <property type="match status" value="1"/>
</dbReference>
<dbReference type="PANTHER" id="PTHR39341:SF1">
    <property type="entry name" value="DUF1858 DOMAIN-CONTAINING PROTEIN"/>
    <property type="match status" value="1"/>
</dbReference>
<dbReference type="PANTHER" id="PTHR39341">
    <property type="entry name" value="BSL7085 PROTEIN"/>
    <property type="match status" value="1"/>
</dbReference>
<dbReference type="NCBIfam" id="TIGR03980">
    <property type="entry name" value="prismane_assoc"/>
    <property type="match status" value="1"/>
</dbReference>
<sequence length="72" mass="7805">MISPWMRLEEIFLRCPETIRVFAKYGLACPGCSLAAFDTLERGAKAHGVELVALMDEMNATVAEASPAEAFG</sequence>
<dbReference type="AlphaFoldDB" id="A0AAJ1AK16"/>
<dbReference type="Gene3D" id="1.10.3910.10">
    <property type="entry name" value="SP0561-like"/>
    <property type="match status" value="1"/>
</dbReference>
<feature type="domain" description="DUF1858" evidence="1">
    <location>
        <begin position="2"/>
        <end position="54"/>
    </location>
</feature>